<comment type="cofactor">
    <cofactor evidence="1">
        <name>thiamine diphosphate</name>
        <dbReference type="ChEBI" id="CHEBI:58937"/>
    </cofactor>
</comment>
<comment type="caution">
    <text evidence="7">The sequence shown here is derived from an EMBL/GenBank/DDBJ whole genome shotgun (WGS) entry which is preliminary data.</text>
</comment>
<evidence type="ECO:0000256" key="3">
    <source>
        <dbReference type="ARBA" id="ARBA00023002"/>
    </source>
</evidence>
<dbReference type="EMBL" id="JACHJC010000001">
    <property type="protein sequence ID" value="MBB5112756.1"/>
    <property type="molecule type" value="Genomic_DNA"/>
</dbReference>
<dbReference type="GO" id="GO:0003863">
    <property type="term" value="F:branched-chain 2-oxo acid dehydrogenase activity"/>
    <property type="evidence" value="ECO:0007669"/>
    <property type="project" value="UniProtKB-EC"/>
</dbReference>
<dbReference type="InterPro" id="IPR001017">
    <property type="entry name" value="DH_E1"/>
</dbReference>
<sequence length="731" mass="77070">METIDEHLVRQLSEWSAGAAAPADPSPDVEVDAGLLLDYFDAQIQSRHLDLALRWLQSKREGFYTIGSSGHESNAAVALALRPTDPALLHYRSGGFYAARAGQVPGSTPVTDVLHSAAASRRDPISGGRHKVFGHRALNVIPQTSTIASHLPRAMGMAFALDRCLSDTGYPADAVVVCSFGDASANHSTAAGALNAVGWAAHQGLGMPVLFVCEDNGIGISTRSPQGWVDRMLSALPGLDYTAADGTDPARLLAVAGEVADRVRAGRRPAVLHLRTVRFMGHAGSDAELAYRSRSEILADYARDPLLATAAVLARRGILAPAESLARYEQARKLVMDQAEAMLGRVERLPDAAAVTGPLTERRTDRVAAAAARAGAGREKVFGGRLPESRGPLTLAQSVNAALHDALLAWPQAQVFGEDVARKGGVYGATRGLRKAFGANRVFDTLLDEQTILGVALGGALAGTLPIPEIQYLAYLHNAEDQLRGEAASLRFFSDGQYGNGMVVRIAGLAYQKGFGGHFHNDNSVAVLRDIPGLALAVASHPATAPALLRQCLALAEQEKRVCVFLEPIALYHTRDLHTDGDGGWLARYAPPDGWADAEIPLGQVRTVRDGGDLALVTFGNGVPMSLRVAEKLAAERGAGTRVVDLQWLAPLPAASMLAALDGVPRVLVVDETRAGGGVSEAVVAALVDAGYPGRISRVNSVDSYVPLGPAADHVLLGEHDVLTAARALLD</sequence>
<evidence type="ECO:0000256" key="4">
    <source>
        <dbReference type="ARBA" id="ARBA00023052"/>
    </source>
</evidence>
<dbReference type="Gene3D" id="3.40.50.920">
    <property type="match status" value="1"/>
</dbReference>
<dbReference type="InterPro" id="IPR009014">
    <property type="entry name" value="Transketo_C/PFOR_II"/>
</dbReference>
<keyword evidence="2" id="KW-0816">Tricarboxylic acid cycle</keyword>
<name>A0ABR6MBK9_MICEC</name>
<feature type="domain" description="Transketolase-like pyrimidine-binding" evidence="6">
    <location>
        <begin position="393"/>
        <end position="574"/>
    </location>
</feature>
<dbReference type="InterPro" id="IPR005475">
    <property type="entry name" value="Transketolase-like_Pyr-bd"/>
</dbReference>
<dbReference type="SUPFAM" id="SSF52518">
    <property type="entry name" value="Thiamin diphosphate-binding fold (THDP-binding)"/>
    <property type="match status" value="2"/>
</dbReference>
<evidence type="ECO:0000313" key="8">
    <source>
        <dbReference type="Proteomes" id="UP000618986"/>
    </source>
</evidence>
<comment type="catalytic activity">
    <reaction evidence="5">
        <text>N(6)-[(R)-lipoyl]-L-lysyl-[protein] + 2-oxoglutarate + H(+) = N(6)-[(R)-S(8)-succinyldihydrolipoyl]-L-lysyl-[protein] + CO2</text>
        <dbReference type="Rhea" id="RHEA:12188"/>
        <dbReference type="Rhea" id="RHEA-COMP:10474"/>
        <dbReference type="Rhea" id="RHEA-COMP:20092"/>
        <dbReference type="ChEBI" id="CHEBI:15378"/>
        <dbReference type="ChEBI" id="CHEBI:16526"/>
        <dbReference type="ChEBI" id="CHEBI:16810"/>
        <dbReference type="ChEBI" id="CHEBI:83099"/>
        <dbReference type="ChEBI" id="CHEBI:83120"/>
        <dbReference type="EC" id="1.2.4.2"/>
    </reaction>
</comment>
<dbReference type="Pfam" id="PF00676">
    <property type="entry name" value="E1_dh"/>
    <property type="match status" value="1"/>
</dbReference>
<dbReference type="SMART" id="SM00861">
    <property type="entry name" value="Transket_pyr"/>
    <property type="match status" value="1"/>
</dbReference>
<dbReference type="PANTHER" id="PTHR42980:SF1">
    <property type="entry name" value="2-OXOISOVALERATE DEHYDROGENASE SUBUNIT BETA, MITOCHONDRIAL"/>
    <property type="match status" value="1"/>
</dbReference>
<evidence type="ECO:0000259" key="6">
    <source>
        <dbReference type="SMART" id="SM00861"/>
    </source>
</evidence>
<accession>A0ABR6MBK9</accession>
<dbReference type="InterPro" id="IPR033248">
    <property type="entry name" value="Transketolase_C"/>
</dbReference>
<dbReference type="Pfam" id="PF02779">
    <property type="entry name" value="Transket_pyr"/>
    <property type="match status" value="1"/>
</dbReference>
<evidence type="ECO:0000256" key="5">
    <source>
        <dbReference type="ARBA" id="ARBA00051911"/>
    </source>
</evidence>
<proteinExistence type="predicted"/>
<keyword evidence="4" id="KW-0786">Thiamine pyrophosphate</keyword>
<dbReference type="InterPro" id="IPR029061">
    <property type="entry name" value="THDP-binding"/>
</dbReference>
<dbReference type="Pfam" id="PF02780">
    <property type="entry name" value="Transketolase_C"/>
    <property type="match status" value="1"/>
</dbReference>
<organism evidence="7 8">
    <name type="scientific">Micromonospora echinospora</name>
    <name type="common">Micromonospora purpurea</name>
    <dbReference type="NCBI Taxonomy" id="1877"/>
    <lineage>
        <taxon>Bacteria</taxon>
        <taxon>Bacillati</taxon>
        <taxon>Actinomycetota</taxon>
        <taxon>Actinomycetes</taxon>
        <taxon>Micromonosporales</taxon>
        <taxon>Micromonosporaceae</taxon>
        <taxon>Micromonospora</taxon>
    </lineage>
</organism>
<dbReference type="SUPFAM" id="SSF52922">
    <property type="entry name" value="TK C-terminal domain-like"/>
    <property type="match status" value="1"/>
</dbReference>
<evidence type="ECO:0000313" key="7">
    <source>
        <dbReference type="EMBL" id="MBB5112756.1"/>
    </source>
</evidence>
<keyword evidence="8" id="KW-1185">Reference proteome</keyword>
<evidence type="ECO:0000256" key="2">
    <source>
        <dbReference type="ARBA" id="ARBA00022532"/>
    </source>
</evidence>
<gene>
    <name evidence="7" type="ORF">FHU28_002595</name>
</gene>
<protein>
    <submittedName>
        <fullName evidence="7">2-oxoisovalerate dehydrogenase E1 component</fullName>
        <ecNumber evidence="7">1.2.4.4</ecNumber>
    </submittedName>
</protein>
<dbReference type="EC" id="1.2.4.4" evidence="7"/>
<dbReference type="Gene3D" id="3.40.50.970">
    <property type="match status" value="2"/>
</dbReference>
<dbReference type="Proteomes" id="UP000618986">
    <property type="component" value="Unassembled WGS sequence"/>
</dbReference>
<keyword evidence="3 7" id="KW-0560">Oxidoreductase</keyword>
<reference evidence="7 8" key="1">
    <citation type="submission" date="2020-08" db="EMBL/GenBank/DDBJ databases">
        <title>Sequencing the genomes of 1000 actinobacteria strains.</title>
        <authorList>
            <person name="Klenk H.-P."/>
        </authorList>
    </citation>
    <scope>NUCLEOTIDE SEQUENCE [LARGE SCALE GENOMIC DNA]</scope>
    <source>
        <strain evidence="7 8">DSM 43036</strain>
    </source>
</reference>
<evidence type="ECO:0000256" key="1">
    <source>
        <dbReference type="ARBA" id="ARBA00001964"/>
    </source>
</evidence>
<dbReference type="PANTHER" id="PTHR42980">
    <property type="entry name" value="2-OXOISOVALERATE DEHYDROGENASE SUBUNIT BETA-RELATED"/>
    <property type="match status" value="1"/>
</dbReference>